<accession>Q6ILT4</accession>
<organism evidence="2">
    <name type="scientific">Drosophila melanogaster</name>
    <name type="common">Fruit fly</name>
    <dbReference type="NCBI Taxonomy" id="7227"/>
    <lineage>
        <taxon>Eukaryota</taxon>
        <taxon>Metazoa</taxon>
        <taxon>Ecdysozoa</taxon>
        <taxon>Arthropoda</taxon>
        <taxon>Hexapoda</taxon>
        <taxon>Insecta</taxon>
        <taxon>Pterygota</taxon>
        <taxon>Neoptera</taxon>
        <taxon>Endopterygota</taxon>
        <taxon>Diptera</taxon>
        <taxon>Brachycera</taxon>
        <taxon>Muscomorpha</taxon>
        <taxon>Ephydroidea</taxon>
        <taxon>Drosophilidae</taxon>
        <taxon>Drosophila</taxon>
        <taxon>Sophophora</taxon>
    </lineage>
</organism>
<feature type="compositionally biased region" description="Basic and acidic residues" evidence="1">
    <location>
        <begin position="1"/>
        <end position="11"/>
    </location>
</feature>
<proteinExistence type="predicted"/>
<evidence type="ECO:0000256" key="1">
    <source>
        <dbReference type="SAM" id="MobiDB-lite"/>
    </source>
</evidence>
<feature type="region of interest" description="Disordered" evidence="1">
    <location>
        <begin position="1"/>
        <end position="71"/>
    </location>
</feature>
<dbReference type="AlphaFoldDB" id="Q6ILT4"/>
<reference evidence="2" key="1">
    <citation type="journal article" date="2003" name="Genome Biol.">
        <title>An integrated gene annotation and transcriptional profiling approach towards the full gene content of the Drosophila genome.</title>
        <authorList>
            <person name="Hild M."/>
            <person name="Beckmann B."/>
            <person name="Haas S.A."/>
            <person name="Koch B."/>
            <person name="Solovyev V."/>
            <person name="Busold C."/>
            <person name="Fellenberg K."/>
            <person name="Boutros M."/>
            <person name="Vingron M."/>
            <person name="Sauer F."/>
            <person name="Hoheisel J.D."/>
            <person name="Paro R."/>
        </authorList>
    </citation>
    <scope>NUCLEOTIDE SEQUENCE</scope>
</reference>
<gene>
    <name evidence="2" type="ORF">HDC08419</name>
</gene>
<evidence type="ECO:0000313" key="2">
    <source>
        <dbReference type="EMBL" id="DAA02778.1"/>
    </source>
</evidence>
<dbReference type="EMBL" id="BK001932">
    <property type="protein sequence ID" value="DAA02778.1"/>
    <property type="molecule type" value="Genomic_DNA"/>
</dbReference>
<sequence length="125" mass="13749">MEKRLHHDRVLQPKTIAFPNFARPEPQNAGPEVAQFSRNERKAKRSHWMRASPRTSASAETDHGAISMPGTSLTQFRFGSVTGGDNVTRSFGGVPEDLRHGAAGDSLRAWKSKSGALTRPGRDRL</sequence>
<name>Q6ILT4_DROME</name>
<feature type="region of interest" description="Disordered" evidence="1">
    <location>
        <begin position="92"/>
        <end position="125"/>
    </location>
</feature>
<protein>
    <submittedName>
        <fullName evidence="2">HDC08419</fullName>
    </submittedName>
</protein>